<evidence type="ECO:0000256" key="6">
    <source>
        <dbReference type="ARBA" id="ARBA00022786"/>
    </source>
</evidence>
<keyword evidence="5" id="KW-0808">Transferase</keyword>
<dbReference type="EC" id="2.3.2.27" evidence="4"/>
<comment type="function">
    <text evidence="2">Functions as an E3 ubiquitin ligase.</text>
</comment>
<dbReference type="Proteomes" id="UP000467841">
    <property type="component" value="Unassembled WGS sequence"/>
</dbReference>
<dbReference type="OrthoDB" id="10064100at2759"/>
<feature type="domain" description="U-box" evidence="8">
    <location>
        <begin position="351"/>
        <end position="425"/>
    </location>
</feature>
<dbReference type="InterPro" id="IPR013083">
    <property type="entry name" value="Znf_RING/FYVE/PHD"/>
</dbReference>
<comment type="pathway">
    <text evidence="3">Protein modification; protein ubiquitination.</text>
</comment>
<evidence type="ECO:0000256" key="4">
    <source>
        <dbReference type="ARBA" id="ARBA00012483"/>
    </source>
</evidence>
<keyword evidence="7" id="KW-0175">Coiled coil</keyword>
<gene>
    <name evidence="9" type="ORF">MERR_LOCUS13333</name>
</gene>
<sequence>MAEALNDDPVYVAVGKDVGESRLTLTWALRNLRLKKLYLVHVHQQISMNPTSSGLEQSEIDAIQESEWTSAYESLLKYRDICEDEGVEKQDVDIFCNLANNVGEGIVELIYENNIKKLIMGAAADSHYSQGMVNIKSRKAKYVSRHAPHCCKMWLVCKGNLIQTREGQFDSAGSSHASSESLSSLHGLVSALIPYEEAGRAEHDTDSHALSMSSPESQSARGFETMYYEEQRRRLEIEELKREKERYDKMKHEREESLSASFGVTQTLYNEEVSRRREAEEELNRARAEIQDMKRIQEELQDQLCLLETSQEERDEAIKTTEELLRLLNLEKGESSSHSPLSPLQWSLSNEPPAYFICPISKEIMQNPHVAADGYTYEAAEFRSWISHGGEKSPMTNLKLESHSLTPNLVLRSAINDWLQQHPYFYDLP</sequence>
<dbReference type="PANTHER" id="PTHR45647:SF62">
    <property type="entry name" value="U-BOX DOMAIN-CONTAINING PROTEIN 56"/>
    <property type="match status" value="1"/>
</dbReference>
<dbReference type="Gene3D" id="3.30.40.10">
    <property type="entry name" value="Zinc/RING finger domain, C3HC4 (zinc finger)"/>
    <property type="match status" value="1"/>
</dbReference>
<dbReference type="InterPro" id="IPR051348">
    <property type="entry name" value="U-box_ubiquitin_ligases"/>
</dbReference>
<reference evidence="9" key="1">
    <citation type="submission" date="2020-01" db="EMBL/GenBank/DDBJ databases">
        <authorList>
            <person name="Mishra B."/>
        </authorList>
    </citation>
    <scope>NUCLEOTIDE SEQUENCE [LARGE SCALE GENOMIC DNA]</scope>
</reference>
<dbReference type="Gene3D" id="3.40.50.620">
    <property type="entry name" value="HUPs"/>
    <property type="match status" value="1"/>
</dbReference>
<organism evidence="9 10">
    <name type="scientific">Microthlaspi erraticum</name>
    <dbReference type="NCBI Taxonomy" id="1685480"/>
    <lineage>
        <taxon>Eukaryota</taxon>
        <taxon>Viridiplantae</taxon>
        <taxon>Streptophyta</taxon>
        <taxon>Embryophyta</taxon>
        <taxon>Tracheophyta</taxon>
        <taxon>Spermatophyta</taxon>
        <taxon>Magnoliopsida</taxon>
        <taxon>eudicotyledons</taxon>
        <taxon>Gunneridae</taxon>
        <taxon>Pentapetalae</taxon>
        <taxon>rosids</taxon>
        <taxon>malvids</taxon>
        <taxon>Brassicales</taxon>
        <taxon>Brassicaceae</taxon>
        <taxon>Coluteocarpeae</taxon>
        <taxon>Microthlaspi</taxon>
    </lineage>
</organism>
<dbReference type="GO" id="GO:0061630">
    <property type="term" value="F:ubiquitin protein ligase activity"/>
    <property type="evidence" value="ECO:0007669"/>
    <property type="project" value="UniProtKB-EC"/>
</dbReference>
<evidence type="ECO:0000313" key="10">
    <source>
        <dbReference type="Proteomes" id="UP000467841"/>
    </source>
</evidence>
<dbReference type="UniPathway" id="UPA00143"/>
<dbReference type="AlphaFoldDB" id="A0A6D2I8A6"/>
<dbReference type="SMART" id="SM00504">
    <property type="entry name" value="Ubox"/>
    <property type="match status" value="1"/>
</dbReference>
<dbReference type="InterPro" id="IPR003613">
    <property type="entry name" value="Ubox_domain"/>
</dbReference>
<dbReference type="CDD" id="cd16655">
    <property type="entry name" value="RING-Ubox_WDSUB1-like"/>
    <property type="match status" value="1"/>
</dbReference>
<dbReference type="Pfam" id="PF04564">
    <property type="entry name" value="U-box"/>
    <property type="match status" value="1"/>
</dbReference>
<keyword evidence="6" id="KW-0833">Ubl conjugation pathway</keyword>
<evidence type="ECO:0000259" key="8">
    <source>
        <dbReference type="PROSITE" id="PS51698"/>
    </source>
</evidence>
<evidence type="ECO:0000256" key="7">
    <source>
        <dbReference type="SAM" id="Coils"/>
    </source>
</evidence>
<dbReference type="EMBL" id="CACVBM020001049">
    <property type="protein sequence ID" value="CAA7026098.1"/>
    <property type="molecule type" value="Genomic_DNA"/>
</dbReference>
<evidence type="ECO:0000256" key="3">
    <source>
        <dbReference type="ARBA" id="ARBA00004906"/>
    </source>
</evidence>
<protein>
    <recommendedName>
        <fullName evidence="4">RING-type E3 ubiquitin transferase</fullName>
        <ecNumber evidence="4">2.3.2.27</ecNumber>
    </recommendedName>
</protein>
<evidence type="ECO:0000313" key="9">
    <source>
        <dbReference type="EMBL" id="CAA7026098.1"/>
    </source>
</evidence>
<dbReference type="PROSITE" id="PS51698">
    <property type="entry name" value="U_BOX"/>
    <property type="match status" value="1"/>
</dbReference>
<keyword evidence="10" id="KW-1185">Reference proteome</keyword>
<accession>A0A6D2I8A6</accession>
<dbReference type="CDD" id="cd01989">
    <property type="entry name" value="USP_STK_Ubox_N"/>
    <property type="match status" value="1"/>
</dbReference>
<evidence type="ECO:0000256" key="1">
    <source>
        <dbReference type="ARBA" id="ARBA00000900"/>
    </source>
</evidence>
<evidence type="ECO:0000256" key="5">
    <source>
        <dbReference type="ARBA" id="ARBA00022679"/>
    </source>
</evidence>
<comment type="caution">
    <text evidence="9">The sequence shown here is derived from an EMBL/GenBank/DDBJ whole genome shotgun (WGS) entry which is preliminary data.</text>
</comment>
<name>A0A6D2I8A6_9BRAS</name>
<evidence type="ECO:0000256" key="2">
    <source>
        <dbReference type="ARBA" id="ARBA00003861"/>
    </source>
</evidence>
<proteinExistence type="predicted"/>
<comment type="catalytic activity">
    <reaction evidence="1">
        <text>S-ubiquitinyl-[E2 ubiquitin-conjugating enzyme]-L-cysteine + [acceptor protein]-L-lysine = [E2 ubiquitin-conjugating enzyme]-L-cysteine + N(6)-ubiquitinyl-[acceptor protein]-L-lysine.</text>
        <dbReference type="EC" id="2.3.2.27"/>
    </reaction>
</comment>
<dbReference type="PANTHER" id="PTHR45647">
    <property type="entry name" value="OS02G0152300 PROTEIN"/>
    <property type="match status" value="1"/>
</dbReference>
<dbReference type="GO" id="GO:0016567">
    <property type="term" value="P:protein ubiquitination"/>
    <property type="evidence" value="ECO:0007669"/>
    <property type="project" value="UniProtKB-UniPathway"/>
</dbReference>
<dbReference type="SUPFAM" id="SSF57850">
    <property type="entry name" value="RING/U-box"/>
    <property type="match status" value="1"/>
</dbReference>
<feature type="coiled-coil region" evidence="7">
    <location>
        <begin position="230"/>
        <end position="313"/>
    </location>
</feature>
<dbReference type="InterPro" id="IPR014729">
    <property type="entry name" value="Rossmann-like_a/b/a_fold"/>
</dbReference>